<dbReference type="InterPro" id="IPR029065">
    <property type="entry name" value="Enolase_C-like"/>
</dbReference>
<dbReference type="Pfam" id="PF13378">
    <property type="entry name" value="MR_MLE_C"/>
    <property type="match status" value="1"/>
</dbReference>
<dbReference type="InterPro" id="IPR036849">
    <property type="entry name" value="Enolase-like_C_sf"/>
</dbReference>
<dbReference type="Pfam" id="PF02746">
    <property type="entry name" value="MR_MLE_N"/>
    <property type="match status" value="1"/>
</dbReference>
<dbReference type="InterPro" id="IPR013341">
    <property type="entry name" value="Mandelate_racemase_N_dom"/>
</dbReference>
<dbReference type="PANTHER" id="PTHR48080">
    <property type="entry name" value="D-GALACTONATE DEHYDRATASE-RELATED"/>
    <property type="match status" value="1"/>
</dbReference>
<evidence type="ECO:0000259" key="4">
    <source>
        <dbReference type="SMART" id="SM00922"/>
    </source>
</evidence>
<protein>
    <recommendedName>
        <fullName evidence="3">glucarate dehydratase</fullName>
        <ecNumber evidence="3">4.2.1.40</ecNumber>
    </recommendedName>
</protein>
<gene>
    <name evidence="5" type="ORF">SACC_27370</name>
</gene>
<sequence length="400" mass="44945">MKIKNLETKTIAIPLKDKLLHGVGEHPGRLIFTIVKIETDEGIIGYGETGGGGYSLSPMIEKLKTLLIGEDLNIRRLRWKIASPISATYYNQLLPQIWFPIETALLDIKGKALGISISDLIGGKVRDEIEVSAYIFPTPNTLTVQELVNKVEKIVKEGGFKVVKLKTGVFSPKHEIDVVKELAERLPYIKFRLDPNGAWSLSEALYVARSLEGVNIEYFEDPVWTTNGLKAFRELSKYPVATNTVATKFEDLPNVFLRDAVDIVLGDPHWWYGIYGFLELSASLWSLGLELGMHSPTETGIALAAMLHAASASPNLAYAIDTHYIHLSDDIIKRPFKISEGKIKVPTEPGLGVDVDENKIDKYQRLYEEEGEYTYHQVELTKEIVMIPRRSFINCKCHPY</sequence>
<dbReference type="Proteomes" id="UP001319921">
    <property type="component" value="Chromosome"/>
</dbReference>
<reference evidence="5 6" key="1">
    <citation type="journal article" date="2022" name="Microbiol. Resour. Announc.">
        <title>Complete Genome Sequence of the Hyperthermophilic and Acidophilic Archaeon Saccharolobus caldissimus Strain HS-3T.</title>
        <authorList>
            <person name="Sakai H.D."/>
            <person name="Kurosawa N."/>
        </authorList>
    </citation>
    <scope>NUCLEOTIDE SEQUENCE [LARGE SCALE GENOMIC DNA]</scope>
    <source>
        <strain evidence="5 6">JCM32116</strain>
    </source>
</reference>
<dbReference type="EMBL" id="AP025226">
    <property type="protein sequence ID" value="BDB99720.1"/>
    <property type="molecule type" value="Genomic_DNA"/>
</dbReference>
<dbReference type="Gene3D" id="3.30.390.10">
    <property type="entry name" value="Enolase-like, N-terminal domain"/>
    <property type="match status" value="1"/>
</dbReference>
<dbReference type="InterPro" id="IPR013342">
    <property type="entry name" value="Mandelate_racemase_C"/>
</dbReference>
<evidence type="ECO:0000256" key="2">
    <source>
        <dbReference type="ARBA" id="ARBA00005183"/>
    </source>
</evidence>
<proteinExistence type="predicted"/>
<dbReference type="Gene3D" id="3.20.20.120">
    <property type="entry name" value="Enolase-like C-terminal domain"/>
    <property type="match status" value="1"/>
</dbReference>
<keyword evidence="6" id="KW-1185">Reference proteome</keyword>
<dbReference type="SUPFAM" id="SSF51604">
    <property type="entry name" value="Enolase C-terminal domain-like"/>
    <property type="match status" value="1"/>
</dbReference>
<dbReference type="InterPro" id="IPR034593">
    <property type="entry name" value="DgoD-like"/>
</dbReference>
<organism evidence="5 6">
    <name type="scientific">Saccharolobus caldissimus</name>
    <dbReference type="NCBI Taxonomy" id="1702097"/>
    <lineage>
        <taxon>Archaea</taxon>
        <taxon>Thermoproteota</taxon>
        <taxon>Thermoprotei</taxon>
        <taxon>Sulfolobales</taxon>
        <taxon>Sulfolobaceae</taxon>
        <taxon>Saccharolobus</taxon>
    </lineage>
</organism>
<dbReference type="GeneID" id="68867458"/>
<comment type="catalytic activity">
    <reaction evidence="1">
        <text>D-glucarate = 5-dehydro-4-deoxy-D-glucarate + H2O</text>
        <dbReference type="Rhea" id="RHEA:14573"/>
        <dbReference type="ChEBI" id="CHEBI:15377"/>
        <dbReference type="ChEBI" id="CHEBI:30612"/>
        <dbReference type="ChEBI" id="CHEBI:42819"/>
        <dbReference type="EC" id="4.2.1.40"/>
    </reaction>
</comment>
<dbReference type="SUPFAM" id="SSF54826">
    <property type="entry name" value="Enolase N-terminal domain-like"/>
    <property type="match status" value="1"/>
</dbReference>
<dbReference type="EC" id="4.2.1.40" evidence="3"/>
<dbReference type="InterPro" id="IPR029017">
    <property type="entry name" value="Enolase-like_N"/>
</dbReference>
<dbReference type="AlphaFoldDB" id="A0AAQ4CV89"/>
<dbReference type="GO" id="GO:0008872">
    <property type="term" value="F:glucarate dehydratase activity"/>
    <property type="evidence" value="ECO:0007669"/>
    <property type="project" value="UniProtKB-EC"/>
</dbReference>
<dbReference type="SFLD" id="SFLDS00001">
    <property type="entry name" value="Enolase"/>
    <property type="match status" value="1"/>
</dbReference>
<feature type="domain" description="Mandelate racemase/muconate lactonizing enzyme C-terminal" evidence="4">
    <location>
        <begin position="144"/>
        <end position="239"/>
    </location>
</feature>
<comment type="pathway">
    <text evidence="2">Carbohydrate acid metabolism; D-glucarate degradation; 2,5-dioxopentanoate from D-glucarate: step 1/2.</text>
</comment>
<evidence type="ECO:0000256" key="3">
    <source>
        <dbReference type="ARBA" id="ARBA00011973"/>
    </source>
</evidence>
<dbReference type="SFLD" id="SFLDG00055">
    <property type="entry name" value="glucarate_dehydratase"/>
    <property type="match status" value="1"/>
</dbReference>
<dbReference type="KEGG" id="scas:SACC_27370"/>
<dbReference type="PANTHER" id="PTHR48080:SF4">
    <property type="entry name" value="GLUCARATE DEHYDRATASE"/>
    <property type="match status" value="1"/>
</dbReference>
<accession>A0AAQ4CV89</accession>
<evidence type="ECO:0000256" key="1">
    <source>
        <dbReference type="ARBA" id="ARBA00001426"/>
    </source>
</evidence>
<dbReference type="RefSeq" id="WP_229570179.1">
    <property type="nucleotide sequence ID" value="NZ_AP025226.1"/>
</dbReference>
<name>A0AAQ4CV89_9CREN</name>
<dbReference type="SMART" id="SM00922">
    <property type="entry name" value="MR_MLE"/>
    <property type="match status" value="1"/>
</dbReference>
<evidence type="ECO:0000313" key="5">
    <source>
        <dbReference type="EMBL" id="BDB99720.1"/>
    </source>
</evidence>
<evidence type="ECO:0000313" key="6">
    <source>
        <dbReference type="Proteomes" id="UP001319921"/>
    </source>
</evidence>